<dbReference type="PANTHER" id="PTHR45463:SF8">
    <property type="entry name" value="OS09G0392200 PROTEIN"/>
    <property type="match status" value="1"/>
</dbReference>
<proteinExistence type="predicted"/>
<keyword evidence="3" id="KW-1185">Reference proteome</keyword>
<feature type="domain" description="KIB1-4 beta-propeller" evidence="1">
    <location>
        <begin position="60"/>
        <end position="237"/>
    </location>
</feature>
<dbReference type="AlphaFoldDB" id="A0AAU9LRE5"/>
<comment type="caution">
    <text evidence="2">The sequence shown here is derived from an EMBL/GenBank/DDBJ whole genome shotgun (WGS) entry which is preliminary data.</text>
</comment>
<sequence length="298" mass="34895">MVEFASHGDLALSNWKKFMASRPPLFMSISPSPPPMSMCISLPRAYKKTCHLLQDFDGKKFKTIIPHSAGRECVGLTCGYLVLFGKETKDLWLVNPITRHQLHFPCVPFDFDDFRNSKVRAILVFSPLVSGWLLVISESYARKIWFSIAGKGEWNHVSFSSKFYIIDSHVFKGKIYTLIGSEKPGDEYQLFEMRLHPHPKLTLLETKNFLKRTYPPMLGSWGENLYLMHYFSPDLYYFHELDFGKMKWVCSEKTRKEYAFFCNVEHVVAIKPESWAETKNSWNDQFNYAKMWYFPMIV</sequence>
<name>A0AAU9LRE5_9ASTR</name>
<dbReference type="Proteomes" id="UP001157418">
    <property type="component" value="Unassembled WGS sequence"/>
</dbReference>
<evidence type="ECO:0000259" key="1">
    <source>
        <dbReference type="Pfam" id="PF03478"/>
    </source>
</evidence>
<dbReference type="Pfam" id="PF03478">
    <property type="entry name" value="Beta-prop_KIB1-4"/>
    <property type="match status" value="1"/>
</dbReference>
<reference evidence="2 3" key="1">
    <citation type="submission" date="2022-01" db="EMBL/GenBank/DDBJ databases">
        <authorList>
            <person name="Xiong W."/>
            <person name="Schranz E."/>
        </authorList>
    </citation>
    <scope>NUCLEOTIDE SEQUENCE [LARGE SCALE GENOMIC DNA]</scope>
</reference>
<protein>
    <recommendedName>
        <fullName evidence="1">KIB1-4 beta-propeller domain-containing protein</fullName>
    </recommendedName>
</protein>
<organism evidence="2 3">
    <name type="scientific">Lactuca virosa</name>
    <dbReference type="NCBI Taxonomy" id="75947"/>
    <lineage>
        <taxon>Eukaryota</taxon>
        <taxon>Viridiplantae</taxon>
        <taxon>Streptophyta</taxon>
        <taxon>Embryophyta</taxon>
        <taxon>Tracheophyta</taxon>
        <taxon>Spermatophyta</taxon>
        <taxon>Magnoliopsida</taxon>
        <taxon>eudicotyledons</taxon>
        <taxon>Gunneridae</taxon>
        <taxon>Pentapetalae</taxon>
        <taxon>asterids</taxon>
        <taxon>campanulids</taxon>
        <taxon>Asterales</taxon>
        <taxon>Asteraceae</taxon>
        <taxon>Cichorioideae</taxon>
        <taxon>Cichorieae</taxon>
        <taxon>Lactucinae</taxon>
        <taxon>Lactuca</taxon>
    </lineage>
</organism>
<evidence type="ECO:0000313" key="3">
    <source>
        <dbReference type="Proteomes" id="UP001157418"/>
    </source>
</evidence>
<dbReference type="PANTHER" id="PTHR45463">
    <property type="entry name" value="OS09G0392200 PROTEIN"/>
    <property type="match status" value="1"/>
</dbReference>
<accession>A0AAU9LRE5</accession>
<evidence type="ECO:0000313" key="2">
    <source>
        <dbReference type="EMBL" id="CAH1416162.1"/>
    </source>
</evidence>
<dbReference type="InterPro" id="IPR005174">
    <property type="entry name" value="KIB1-4_b-propeller"/>
</dbReference>
<gene>
    <name evidence="2" type="ORF">LVIROSA_LOCUS3947</name>
</gene>
<dbReference type="EMBL" id="CAKMRJ010000002">
    <property type="protein sequence ID" value="CAH1416162.1"/>
    <property type="molecule type" value="Genomic_DNA"/>
</dbReference>